<dbReference type="InterPro" id="IPR052474">
    <property type="entry name" value="UDP-GlcNAc_transferase"/>
</dbReference>
<proteinExistence type="inferred from homology"/>
<accession>A0A179IAR3</accession>
<gene>
    <name evidence="7" type="primary">ALG13</name>
    <name evidence="9" type="ORF">LLEC1_05140</name>
</gene>
<evidence type="ECO:0000256" key="2">
    <source>
        <dbReference type="ARBA" id="ARBA00012614"/>
    </source>
</evidence>
<dbReference type="Pfam" id="PF04101">
    <property type="entry name" value="Glyco_tran_28_C"/>
    <property type="match status" value="1"/>
</dbReference>
<evidence type="ECO:0000313" key="9">
    <source>
        <dbReference type="EMBL" id="OAQ99776.1"/>
    </source>
</evidence>
<comment type="catalytic activity">
    <reaction evidence="6">
        <text>an N-acetyl-alpha-D-glucosaminyl-diphospho-di-trans,poly-cis-dolichol + UDP-N-acetyl-alpha-D-glucosamine = an N,N'-diacetylchitobiosyl-diphospho-di-trans,poly-cis-dolichol + UDP + H(+)</text>
        <dbReference type="Rhea" id="RHEA:23380"/>
        <dbReference type="Rhea" id="RHEA-COMP:19507"/>
        <dbReference type="Rhea" id="RHEA-COMP:19510"/>
        <dbReference type="ChEBI" id="CHEBI:15378"/>
        <dbReference type="ChEBI" id="CHEBI:57269"/>
        <dbReference type="ChEBI" id="CHEBI:57705"/>
        <dbReference type="ChEBI" id="CHEBI:58223"/>
        <dbReference type="ChEBI" id="CHEBI:58427"/>
        <dbReference type="EC" id="2.4.1.141"/>
    </reaction>
</comment>
<dbReference type="SUPFAM" id="SSF53756">
    <property type="entry name" value="UDP-Glycosyltransferase/glycogen phosphorylase"/>
    <property type="match status" value="1"/>
</dbReference>
<comment type="subunit">
    <text evidence="1 7">Heterodimer with ALG14 to form a functional enzyme.</text>
</comment>
<comment type="function">
    <text evidence="4 7">Involved in protein N-glycosylation. Essential for the second step of the dolichol-linked oligosaccharide pathway.</text>
</comment>
<dbReference type="PANTHER" id="PTHR47043">
    <property type="entry name" value="UDP-N-ACETYLGLUCOSAMINE TRANSFERASE SUBUNIT ALG13"/>
    <property type="match status" value="1"/>
</dbReference>
<dbReference type="OrthoDB" id="20273at2759"/>
<dbReference type="AlphaFoldDB" id="A0A179IAR3"/>
<comment type="subcellular location">
    <subcellularLocation>
        <location evidence="7">Endoplasmic reticulum</location>
    </subcellularLocation>
</comment>
<keyword evidence="7" id="KW-0808">Transferase</keyword>
<evidence type="ECO:0000256" key="4">
    <source>
        <dbReference type="ARBA" id="ARBA00024804"/>
    </source>
</evidence>
<dbReference type="EC" id="2.4.1.141" evidence="2 7"/>
<reference evidence="9 10" key="1">
    <citation type="submission" date="2016-03" db="EMBL/GenBank/DDBJ databases">
        <title>Fine-scale spatial genetic structure of a fungal parasite of coffee scale insects.</title>
        <authorList>
            <person name="Jackson D."/>
            <person name="Zemenick K.A."/>
            <person name="Malloure B."/>
            <person name="Quandt C.A."/>
            <person name="James T.Y."/>
        </authorList>
    </citation>
    <scope>NUCLEOTIDE SEQUENCE [LARGE SCALE GENOMIC DNA]</scope>
    <source>
        <strain evidence="9 10">UM487</strain>
    </source>
</reference>
<dbReference type="PANTHER" id="PTHR47043:SF1">
    <property type="entry name" value="UDP-N-ACETYLGLUCOSAMINE TRANSFERASE SUBUNIT ALG13"/>
    <property type="match status" value="1"/>
</dbReference>
<organism evidence="9 10">
    <name type="scientific">Cordyceps confragosa</name>
    <name type="common">Lecanicillium lecanii</name>
    <dbReference type="NCBI Taxonomy" id="2714763"/>
    <lineage>
        <taxon>Eukaryota</taxon>
        <taxon>Fungi</taxon>
        <taxon>Dikarya</taxon>
        <taxon>Ascomycota</taxon>
        <taxon>Pezizomycotina</taxon>
        <taxon>Sordariomycetes</taxon>
        <taxon>Hypocreomycetidae</taxon>
        <taxon>Hypocreales</taxon>
        <taxon>Cordycipitaceae</taxon>
        <taxon>Akanthomyces</taxon>
    </lineage>
</organism>
<evidence type="ECO:0000256" key="3">
    <source>
        <dbReference type="ARBA" id="ARBA00017468"/>
    </source>
</evidence>
<dbReference type="Gene3D" id="3.40.50.2000">
    <property type="entry name" value="Glycogen Phosphorylase B"/>
    <property type="match status" value="1"/>
</dbReference>
<keyword evidence="7" id="KW-0256">Endoplasmic reticulum</keyword>
<keyword evidence="7" id="KW-0328">Glycosyltransferase</keyword>
<sequence>MAAPERTKRYCLVTVGATVGFRTLTAAVLEPDFWRHLAAHGFTELRVQCGPDEPWAAASVASQREAIPASFSIEVFASRDNLLMEEMALCKASGNDRSKGLIIGHAGTGTILDAWRLDVPMVVVPNTDLLNDHQTEMARHLAKEGYATQARAERDDLKEAVDKARLLEEENKSRNPPHAISSRDRLAVRLWDIVPEEVQEEQNQQMSTD</sequence>
<evidence type="ECO:0000256" key="1">
    <source>
        <dbReference type="ARBA" id="ARBA00011198"/>
    </source>
</evidence>
<name>A0A179IAR3_CORDF</name>
<feature type="domain" description="Glycosyl transferase family 28 C-terminal" evidence="8">
    <location>
        <begin position="11"/>
        <end position="177"/>
    </location>
</feature>
<dbReference type="GO" id="GO:0006488">
    <property type="term" value="P:dolichol-linked oligosaccharide biosynthetic process"/>
    <property type="evidence" value="ECO:0007669"/>
    <property type="project" value="TreeGrafter"/>
</dbReference>
<evidence type="ECO:0000313" key="10">
    <source>
        <dbReference type="Proteomes" id="UP000243081"/>
    </source>
</evidence>
<comment type="caution">
    <text evidence="9">The sequence shown here is derived from an EMBL/GenBank/DDBJ whole genome shotgun (WGS) entry which is preliminary data.</text>
</comment>
<keyword evidence="10" id="KW-1185">Reference proteome</keyword>
<comment type="similarity">
    <text evidence="7">Belongs to the glycosyltransferase 28 family.</text>
</comment>
<dbReference type="OMA" id="ILDAWKM"/>
<dbReference type="GO" id="GO:0043541">
    <property type="term" value="C:UDP-N-acetylglucosamine transferase complex"/>
    <property type="evidence" value="ECO:0007669"/>
    <property type="project" value="TreeGrafter"/>
</dbReference>
<evidence type="ECO:0000259" key="8">
    <source>
        <dbReference type="Pfam" id="PF04101"/>
    </source>
</evidence>
<dbReference type="GO" id="GO:0004577">
    <property type="term" value="F:N-acetylglucosaminyldiphosphodolichol N-acetylglucosaminyltransferase activity"/>
    <property type="evidence" value="ECO:0007669"/>
    <property type="project" value="UniProtKB-EC"/>
</dbReference>
<evidence type="ECO:0000256" key="5">
    <source>
        <dbReference type="ARBA" id="ARBA00032061"/>
    </source>
</evidence>
<dbReference type="InterPro" id="IPR007235">
    <property type="entry name" value="Glyco_trans_28_C"/>
</dbReference>
<dbReference type="EMBL" id="LUKN01002034">
    <property type="protein sequence ID" value="OAQ99776.1"/>
    <property type="molecule type" value="Genomic_DNA"/>
</dbReference>
<evidence type="ECO:0000256" key="7">
    <source>
        <dbReference type="RuleBase" id="RU362128"/>
    </source>
</evidence>
<evidence type="ECO:0000256" key="6">
    <source>
        <dbReference type="ARBA" id="ARBA00048184"/>
    </source>
</evidence>
<protein>
    <recommendedName>
        <fullName evidence="3 7">UDP-N-acetylglucosamine transferase subunit ALG13</fullName>
        <ecNumber evidence="2 7">2.4.1.141</ecNumber>
    </recommendedName>
    <alternativeName>
        <fullName evidence="5 7">Asparagine-linked glycosylation protein 13</fullName>
    </alternativeName>
</protein>
<dbReference type="Proteomes" id="UP000243081">
    <property type="component" value="Unassembled WGS sequence"/>
</dbReference>